<evidence type="ECO:0000256" key="3">
    <source>
        <dbReference type="ARBA" id="ARBA00022692"/>
    </source>
</evidence>
<protein>
    <submittedName>
        <fullName evidence="10">ATP-binding cassette sub-family D member 4</fullName>
    </submittedName>
</protein>
<dbReference type="InterPro" id="IPR027417">
    <property type="entry name" value="P-loop_NTPase"/>
</dbReference>
<feature type="transmembrane region" description="Helical" evidence="8">
    <location>
        <begin position="16"/>
        <end position="36"/>
    </location>
</feature>
<evidence type="ECO:0000256" key="8">
    <source>
        <dbReference type="SAM" id="Phobius"/>
    </source>
</evidence>
<evidence type="ECO:0000259" key="9">
    <source>
        <dbReference type="PROSITE" id="PS50893"/>
    </source>
</evidence>
<dbReference type="GO" id="GO:0042626">
    <property type="term" value="F:ATPase-coupled transmembrane transporter activity"/>
    <property type="evidence" value="ECO:0007669"/>
    <property type="project" value="TreeGrafter"/>
</dbReference>
<dbReference type="SMART" id="SM00382">
    <property type="entry name" value="AAA"/>
    <property type="match status" value="1"/>
</dbReference>
<dbReference type="PANTHER" id="PTHR11384:SF65">
    <property type="entry name" value="ABC TRANSPORTER DOMAIN-CONTAINING PROTEIN"/>
    <property type="match status" value="1"/>
</dbReference>
<feature type="domain" description="ABC transporter" evidence="9">
    <location>
        <begin position="155"/>
        <end position="380"/>
    </location>
</feature>
<dbReference type="SUPFAM" id="SSF52540">
    <property type="entry name" value="P-loop containing nucleoside triphosphate hydrolases"/>
    <property type="match status" value="1"/>
</dbReference>
<accession>F1L812</accession>
<evidence type="ECO:0000256" key="2">
    <source>
        <dbReference type="ARBA" id="ARBA00022448"/>
    </source>
</evidence>
<dbReference type="InterPro" id="IPR050835">
    <property type="entry name" value="ABC_transporter_sub-D"/>
</dbReference>
<dbReference type="GO" id="GO:0006635">
    <property type="term" value="P:fatty acid beta-oxidation"/>
    <property type="evidence" value="ECO:0007669"/>
    <property type="project" value="TreeGrafter"/>
</dbReference>
<evidence type="ECO:0000256" key="4">
    <source>
        <dbReference type="ARBA" id="ARBA00022741"/>
    </source>
</evidence>
<dbReference type="AlphaFoldDB" id="F1L812"/>
<keyword evidence="6 8" id="KW-1133">Transmembrane helix</keyword>
<dbReference type="GO" id="GO:0016887">
    <property type="term" value="F:ATP hydrolysis activity"/>
    <property type="evidence" value="ECO:0007669"/>
    <property type="project" value="InterPro"/>
</dbReference>
<organism evidence="10">
    <name type="scientific">Ascaris suum</name>
    <name type="common">Pig roundworm</name>
    <name type="synonym">Ascaris lumbricoides</name>
    <dbReference type="NCBI Taxonomy" id="6253"/>
    <lineage>
        <taxon>Eukaryota</taxon>
        <taxon>Metazoa</taxon>
        <taxon>Ecdysozoa</taxon>
        <taxon>Nematoda</taxon>
        <taxon>Chromadorea</taxon>
        <taxon>Rhabditida</taxon>
        <taxon>Spirurina</taxon>
        <taxon>Ascaridomorpha</taxon>
        <taxon>Ascaridoidea</taxon>
        <taxon>Ascarididae</taxon>
        <taxon>Ascaris</taxon>
    </lineage>
</organism>
<keyword evidence="7 8" id="KW-0472">Membrane</keyword>
<keyword evidence="4" id="KW-0547">Nucleotide-binding</keyword>
<keyword evidence="3 8" id="KW-0812">Transmembrane</keyword>
<dbReference type="GO" id="GO:0005778">
    <property type="term" value="C:peroxisomal membrane"/>
    <property type="evidence" value="ECO:0007669"/>
    <property type="project" value="TreeGrafter"/>
</dbReference>
<dbReference type="GO" id="GO:0007031">
    <property type="term" value="P:peroxisome organization"/>
    <property type="evidence" value="ECO:0007669"/>
    <property type="project" value="TreeGrafter"/>
</dbReference>
<name>F1L812_ASCSU</name>
<sequence>MSWKLPNFFWQQLFDYYGGILSYAIQFIPVFVYHLYEHTPPDELAGIISKNAFVYIYLVNSFTRMTDVALSVGEVAGIMQRVSEFMRICELEQHQQLAGKDSESDSNFDGGYDNFAADTSTTKFDPQVTVENGTVEEGNQSQQEEKEDKDIDLIYDIVGLSYSQPDDQSRRMLEGLTMQIRSTSNIVITGPSGCGKSSLIRVIAGLWKQDFGTIKRGKLRDYVMFLPQTPYFPSGHLTLRQQIAFPNILPQFWDTLQADNDELESILSALDLTHLINRCNGFDTGIDFEWQETLTPGEQQRLSFARVLYQRPIMAILDESTSSVSVPMEETMYRLLQQNGIHYVSAGHRPTLIDFHDFELRLTDHLTYEIRPLRAPAVHIEKL</sequence>
<comment type="similarity">
    <text evidence="1">Belongs to the ABC transporter superfamily. ABCD family. Peroxisomal fatty acyl CoA transporter (TC 3.A.1.203) subfamily.</text>
</comment>
<evidence type="ECO:0000256" key="5">
    <source>
        <dbReference type="ARBA" id="ARBA00022840"/>
    </source>
</evidence>
<keyword evidence="5 10" id="KW-0067">ATP-binding</keyword>
<dbReference type="PROSITE" id="PS50893">
    <property type="entry name" value="ABC_TRANSPORTER_2"/>
    <property type="match status" value="1"/>
</dbReference>
<keyword evidence="2" id="KW-0813">Transport</keyword>
<reference evidence="10" key="1">
    <citation type="journal article" date="2011" name="Genome Res.">
        <title>Deep small RNA sequencing from the nematode Ascaris reveals conservation, functional diversification, and novel developmental profiles.</title>
        <authorList>
            <person name="Wang J."/>
            <person name="Czech B."/>
            <person name="Crunk A."/>
            <person name="Wallace A."/>
            <person name="Mitreva M."/>
            <person name="Hannon G.J."/>
            <person name="Davis R.E."/>
        </authorList>
    </citation>
    <scope>NUCLEOTIDE SEQUENCE</scope>
</reference>
<evidence type="ECO:0000256" key="7">
    <source>
        <dbReference type="ARBA" id="ARBA00023136"/>
    </source>
</evidence>
<dbReference type="GO" id="GO:0042760">
    <property type="term" value="P:very long-chain fatty acid catabolic process"/>
    <property type="evidence" value="ECO:0007669"/>
    <property type="project" value="TreeGrafter"/>
</dbReference>
<dbReference type="GO" id="GO:0005324">
    <property type="term" value="F:long-chain fatty acid transmembrane transporter activity"/>
    <property type="evidence" value="ECO:0007669"/>
    <property type="project" value="TreeGrafter"/>
</dbReference>
<dbReference type="Gene3D" id="3.40.50.300">
    <property type="entry name" value="P-loop containing nucleotide triphosphate hydrolases"/>
    <property type="match status" value="1"/>
</dbReference>
<dbReference type="GO" id="GO:0005524">
    <property type="term" value="F:ATP binding"/>
    <property type="evidence" value="ECO:0007669"/>
    <property type="project" value="UniProtKB-KW"/>
</dbReference>
<evidence type="ECO:0000256" key="6">
    <source>
        <dbReference type="ARBA" id="ARBA00022989"/>
    </source>
</evidence>
<evidence type="ECO:0000256" key="1">
    <source>
        <dbReference type="ARBA" id="ARBA00008575"/>
    </source>
</evidence>
<proteinExistence type="evidence at transcript level"/>
<dbReference type="Pfam" id="PF00005">
    <property type="entry name" value="ABC_tran"/>
    <property type="match status" value="1"/>
</dbReference>
<dbReference type="CDD" id="cd03223">
    <property type="entry name" value="ABCD_peroxisomal_ALDP"/>
    <property type="match status" value="1"/>
</dbReference>
<evidence type="ECO:0000313" key="10">
    <source>
        <dbReference type="EMBL" id="ADY46266.1"/>
    </source>
</evidence>
<dbReference type="EMBL" id="JI173463">
    <property type="protein sequence ID" value="ADY46266.1"/>
    <property type="molecule type" value="mRNA"/>
</dbReference>
<dbReference type="GO" id="GO:0015910">
    <property type="term" value="P:long-chain fatty acid import into peroxisome"/>
    <property type="evidence" value="ECO:0007669"/>
    <property type="project" value="TreeGrafter"/>
</dbReference>
<dbReference type="PANTHER" id="PTHR11384">
    <property type="entry name" value="ATP-BINDING CASSETTE, SUB-FAMILY D MEMBER"/>
    <property type="match status" value="1"/>
</dbReference>
<dbReference type="InterPro" id="IPR003439">
    <property type="entry name" value="ABC_transporter-like_ATP-bd"/>
</dbReference>
<dbReference type="InterPro" id="IPR003593">
    <property type="entry name" value="AAA+_ATPase"/>
</dbReference>